<keyword evidence="2" id="KW-1185">Reference proteome</keyword>
<dbReference type="EMBL" id="JASBWV010000041">
    <property type="protein sequence ID" value="KAJ9115769.1"/>
    <property type="molecule type" value="Genomic_DNA"/>
</dbReference>
<accession>A0ACC2WXB1</accession>
<evidence type="ECO:0000313" key="1">
    <source>
        <dbReference type="EMBL" id="KAJ9115769.1"/>
    </source>
</evidence>
<gene>
    <name evidence="1" type="ORF">QFC24_006877</name>
</gene>
<dbReference type="Proteomes" id="UP001234202">
    <property type="component" value="Unassembled WGS sequence"/>
</dbReference>
<reference evidence="1" key="1">
    <citation type="submission" date="2023-04" db="EMBL/GenBank/DDBJ databases">
        <title>Draft Genome sequencing of Naganishia species isolated from polar environments using Oxford Nanopore Technology.</title>
        <authorList>
            <person name="Leo P."/>
            <person name="Venkateswaran K."/>
        </authorList>
    </citation>
    <scope>NUCLEOTIDE SEQUENCE</scope>
    <source>
        <strain evidence="1">DBVPG 5303</strain>
    </source>
</reference>
<organism evidence="1 2">
    <name type="scientific">Naganishia onofrii</name>
    <dbReference type="NCBI Taxonomy" id="1851511"/>
    <lineage>
        <taxon>Eukaryota</taxon>
        <taxon>Fungi</taxon>
        <taxon>Dikarya</taxon>
        <taxon>Basidiomycota</taxon>
        <taxon>Agaricomycotina</taxon>
        <taxon>Tremellomycetes</taxon>
        <taxon>Filobasidiales</taxon>
        <taxon>Filobasidiaceae</taxon>
        <taxon>Naganishia</taxon>
    </lineage>
</organism>
<name>A0ACC2WXB1_9TREE</name>
<comment type="caution">
    <text evidence="1">The sequence shown here is derived from an EMBL/GenBank/DDBJ whole genome shotgun (WGS) entry which is preliminary data.</text>
</comment>
<evidence type="ECO:0000313" key="2">
    <source>
        <dbReference type="Proteomes" id="UP001234202"/>
    </source>
</evidence>
<protein>
    <submittedName>
        <fullName evidence="1">Uncharacterized protein</fullName>
    </submittedName>
</protein>
<sequence length="159" mass="18005">MDHTELEKIRQDMSIDFTRVDKEDLNVWAGYGKELINIHISSTGLAADMRNVVTTGNLKDYTYDLFAKAYDVGNNGDLKWEVGVSYRLREIPYGIYEMYAEGKEIVLFRVRLVNSLLGLTKRICIEDKDGKEIKPSDATDKVHGTLAVRPVSSKGKSKK</sequence>
<proteinExistence type="predicted"/>